<dbReference type="RefSeq" id="WP_159762593.1">
    <property type="nucleotide sequence ID" value="NZ_WUUT01000001.1"/>
</dbReference>
<gene>
    <name evidence="2" type="ORF">GRX03_02445</name>
</gene>
<accession>A0A6B0T2K5</accession>
<proteinExistence type="predicted"/>
<evidence type="ECO:0000256" key="1">
    <source>
        <dbReference type="SAM" id="Phobius"/>
    </source>
</evidence>
<dbReference type="AlphaFoldDB" id="A0A6B0T2K5"/>
<evidence type="ECO:0000313" key="2">
    <source>
        <dbReference type="EMBL" id="MXR50466.1"/>
    </source>
</evidence>
<feature type="transmembrane region" description="Helical" evidence="1">
    <location>
        <begin position="93"/>
        <end position="110"/>
    </location>
</feature>
<comment type="caution">
    <text evidence="2">The sequence shown here is derived from an EMBL/GenBank/DDBJ whole genome shotgun (WGS) entry which is preliminary data.</text>
</comment>
<reference evidence="2 3" key="1">
    <citation type="submission" date="2019-12" db="EMBL/GenBank/DDBJ databases">
        <title>Isolation and characterization of three novel carbon monoxide-oxidizing members of Halobacteria from salione crusts and soils.</title>
        <authorList>
            <person name="Myers M.R."/>
            <person name="King G.M."/>
        </authorList>
    </citation>
    <scope>NUCLEOTIDE SEQUENCE [LARGE SCALE GENOMIC DNA]</scope>
    <source>
        <strain evidence="2 3">WSH3</strain>
    </source>
</reference>
<dbReference type="EMBL" id="WUUT01000001">
    <property type="protein sequence ID" value="MXR50466.1"/>
    <property type="molecule type" value="Genomic_DNA"/>
</dbReference>
<name>A0A6B0T2K5_9EURY</name>
<dbReference type="OrthoDB" id="238078at2157"/>
<keyword evidence="1" id="KW-1133">Transmembrane helix</keyword>
<dbReference type="Proteomes" id="UP000466535">
    <property type="component" value="Unassembled WGS sequence"/>
</dbReference>
<evidence type="ECO:0000313" key="3">
    <source>
        <dbReference type="Proteomes" id="UP000466535"/>
    </source>
</evidence>
<protein>
    <submittedName>
        <fullName evidence="2">Uncharacterized protein</fullName>
    </submittedName>
</protein>
<sequence>MGSVLAALRRRFSARSVVVWVATLAVVYLLTESYDILAGVAIAVAIREGIELLRGLPGVDERWVKVGFGVLVTAGSTAWLWLEHAQSGTTVRLLVPGLAVAAGLWLILDARADFVQGRRLDTGGADDDLSSAEAMLVTQHTSLVADELRRGPKTVDELAEACDLTPSRIRDVIDIAGQDGAIYAVDPDAERPRYALDEEKMGLSGLGRQAAGGVTGVVRRLVRPFTEGF</sequence>
<keyword evidence="3" id="KW-1185">Reference proteome</keyword>
<organism evidence="2 3">
    <name type="scientific">Halovenus carboxidivorans</name>
    <dbReference type="NCBI Taxonomy" id="2692199"/>
    <lineage>
        <taxon>Archaea</taxon>
        <taxon>Methanobacteriati</taxon>
        <taxon>Methanobacteriota</taxon>
        <taxon>Stenosarchaea group</taxon>
        <taxon>Halobacteria</taxon>
        <taxon>Halobacteriales</taxon>
        <taxon>Haloarculaceae</taxon>
        <taxon>Halovenus</taxon>
    </lineage>
</organism>
<feature type="transmembrane region" description="Helical" evidence="1">
    <location>
        <begin position="12"/>
        <end position="30"/>
    </location>
</feature>
<keyword evidence="1" id="KW-0472">Membrane</keyword>
<keyword evidence="1" id="KW-0812">Transmembrane</keyword>